<dbReference type="PANTHER" id="PTHR45792:SF2">
    <property type="entry name" value="DIACYLGLYCEROL LIPASE-BETA"/>
    <property type="match status" value="1"/>
</dbReference>
<keyword evidence="1" id="KW-0378">Hydrolase</keyword>
<organism evidence="5 6">
    <name type="scientific">Ladona fulva</name>
    <name type="common">Scarce chaser dragonfly</name>
    <name type="synonym">Libellula fulva</name>
    <dbReference type="NCBI Taxonomy" id="123851"/>
    <lineage>
        <taxon>Eukaryota</taxon>
        <taxon>Metazoa</taxon>
        <taxon>Ecdysozoa</taxon>
        <taxon>Arthropoda</taxon>
        <taxon>Hexapoda</taxon>
        <taxon>Insecta</taxon>
        <taxon>Pterygota</taxon>
        <taxon>Palaeoptera</taxon>
        <taxon>Odonata</taxon>
        <taxon>Epiprocta</taxon>
        <taxon>Anisoptera</taxon>
        <taxon>Libelluloidea</taxon>
        <taxon>Libellulidae</taxon>
        <taxon>Ladona</taxon>
    </lineage>
</organism>
<dbReference type="GO" id="GO:0005737">
    <property type="term" value="C:cytoplasm"/>
    <property type="evidence" value="ECO:0007669"/>
    <property type="project" value="TreeGrafter"/>
</dbReference>
<dbReference type="InterPro" id="IPR029058">
    <property type="entry name" value="AB_hydrolase_fold"/>
</dbReference>
<sequence>MWGSFVLTLIGIVSMYDPMGSDEKKWERIRRQWHLQQASDVSSGCVEEGKGATGSPLDWEEADREIERQWHQLSSSTWRKRFRAFLLCSWAGDKDGSREAFREVSELFSSLLRGSKLVPSDIAAGLVLLRIREKKERREQRLQEQEEIDGDCIRCIPGIPPPPSGNHHMTKEAPDWMVLDRNVARYLRFSQGAYGWPYLMYLHCVTGLCRLVPYTTCCGCLRRTKPPKVHEDNCCLCGLAALRVISKVPKEDILYVSFQNGYYQAPFVILLDHETKSLVIAVRGSLTIRDIFTDFCAASTEISYPELPPGSAV</sequence>
<feature type="signal peptide" evidence="4">
    <location>
        <begin position="1"/>
        <end position="15"/>
    </location>
</feature>
<feature type="non-terminal residue" evidence="5">
    <location>
        <position position="313"/>
    </location>
</feature>
<dbReference type="PANTHER" id="PTHR45792">
    <property type="entry name" value="DIACYLGLYCEROL LIPASE HOMOLOG-RELATED"/>
    <property type="match status" value="1"/>
</dbReference>
<feature type="chain" id="PRO_5035443418" evidence="4">
    <location>
        <begin position="16"/>
        <end position="313"/>
    </location>
</feature>
<dbReference type="Gene3D" id="3.40.50.1820">
    <property type="entry name" value="alpha/beta hydrolase"/>
    <property type="match status" value="1"/>
</dbReference>
<dbReference type="GO" id="GO:0022008">
    <property type="term" value="P:neurogenesis"/>
    <property type="evidence" value="ECO:0007669"/>
    <property type="project" value="TreeGrafter"/>
</dbReference>
<protein>
    <submittedName>
        <fullName evidence="5">Uncharacterized protein</fullName>
    </submittedName>
</protein>
<proteinExistence type="predicted"/>
<reference evidence="5" key="2">
    <citation type="submission" date="2017-10" db="EMBL/GenBank/DDBJ databases">
        <title>Ladona fulva Genome sequencing and assembly.</title>
        <authorList>
            <person name="Murali S."/>
            <person name="Richards S."/>
            <person name="Bandaranaike D."/>
            <person name="Bellair M."/>
            <person name="Blankenburg K."/>
            <person name="Chao H."/>
            <person name="Dinh H."/>
            <person name="Doddapaneni H."/>
            <person name="Dugan-Rocha S."/>
            <person name="Elkadiri S."/>
            <person name="Gnanaolivu R."/>
            <person name="Hernandez B."/>
            <person name="Skinner E."/>
            <person name="Javaid M."/>
            <person name="Lee S."/>
            <person name="Li M."/>
            <person name="Ming W."/>
            <person name="Munidasa M."/>
            <person name="Muniz J."/>
            <person name="Nguyen L."/>
            <person name="Hughes D."/>
            <person name="Osuji N."/>
            <person name="Pu L.-L."/>
            <person name="Puazo M."/>
            <person name="Qu C."/>
            <person name="Quiroz J."/>
            <person name="Raj R."/>
            <person name="Weissenberger G."/>
            <person name="Xin Y."/>
            <person name="Zou X."/>
            <person name="Han Y."/>
            <person name="Worley K."/>
            <person name="Muzny D."/>
            <person name="Gibbs R."/>
        </authorList>
    </citation>
    <scope>NUCLEOTIDE SEQUENCE</scope>
    <source>
        <strain evidence="5">Sampled in the wild</strain>
    </source>
</reference>
<keyword evidence="6" id="KW-1185">Reference proteome</keyword>
<dbReference type="EMBL" id="KZ308146">
    <property type="protein sequence ID" value="KAG8222887.1"/>
    <property type="molecule type" value="Genomic_DNA"/>
</dbReference>
<dbReference type="GO" id="GO:0004806">
    <property type="term" value="F:triacylglycerol lipase activity"/>
    <property type="evidence" value="ECO:0007669"/>
    <property type="project" value="TreeGrafter"/>
</dbReference>
<comment type="caution">
    <text evidence="5">The sequence shown here is derived from an EMBL/GenBank/DDBJ whole genome shotgun (WGS) entry which is preliminary data.</text>
</comment>
<dbReference type="GO" id="GO:0005886">
    <property type="term" value="C:plasma membrane"/>
    <property type="evidence" value="ECO:0007669"/>
    <property type="project" value="TreeGrafter"/>
</dbReference>
<dbReference type="SUPFAM" id="SSF53474">
    <property type="entry name" value="alpha/beta-Hydrolases"/>
    <property type="match status" value="1"/>
</dbReference>
<name>A0A8K0JUF4_LADFU</name>
<dbReference type="GO" id="GO:0019369">
    <property type="term" value="P:arachidonate metabolic process"/>
    <property type="evidence" value="ECO:0007669"/>
    <property type="project" value="TreeGrafter"/>
</dbReference>
<dbReference type="Proteomes" id="UP000792457">
    <property type="component" value="Unassembled WGS sequence"/>
</dbReference>
<evidence type="ECO:0000256" key="4">
    <source>
        <dbReference type="SAM" id="SignalP"/>
    </source>
</evidence>
<gene>
    <name evidence="5" type="ORF">J437_LFUL003532</name>
</gene>
<dbReference type="OrthoDB" id="438440at2759"/>
<keyword evidence="4" id="KW-0732">Signal</keyword>
<reference evidence="5" key="1">
    <citation type="submission" date="2013-04" db="EMBL/GenBank/DDBJ databases">
        <authorList>
            <person name="Qu J."/>
            <person name="Murali S.C."/>
            <person name="Bandaranaike D."/>
            <person name="Bellair M."/>
            <person name="Blankenburg K."/>
            <person name="Chao H."/>
            <person name="Dinh H."/>
            <person name="Doddapaneni H."/>
            <person name="Downs B."/>
            <person name="Dugan-Rocha S."/>
            <person name="Elkadiri S."/>
            <person name="Gnanaolivu R.D."/>
            <person name="Hernandez B."/>
            <person name="Javaid M."/>
            <person name="Jayaseelan J.C."/>
            <person name="Lee S."/>
            <person name="Li M."/>
            <person name="Ming W."/>
            <person name="Munidasa M."/>
            <person name="Muniz J."/>
            <person name="Nguyen L."/>
            <person name="Ongeri F."/>
            <person name="Osuji N."/>
            <person name="Pu L.-L."/>
            <person name="Puazo M."/>
            <person name="Qu C."/>
            <person name="Quiroz J."/>
            <person name="Raj R."/>
            <person name="Weissenberger G."/>
            <person name="Xin Y."/>
            <person name="Zou X."/>
            <person name="Han Y."/>
            <person name="Richards S."/>
            <person name="Worley K."/>
            <person name="Muzny D."/>
            <person name="Gibbs R."/>
        </authorList>
    </citation>
    <scope>NUCLEOTIDE SEQUENCE</scope>
    <source>
        <strain evidence="5">Sampled in the wild</strain>
    </source>
</reference>
<dbReference type="AlphaFoldDB" id="A0A8K0JUF4"/>
<evidence type="ECO:0000313" key="6">
    <source>
        <dbReference type="Proteomes" id="UP000792457"/>
    </source>
</evidence>
<dbReference type="GO" id="GO:0046340">
    <property type="term" value="P:diacylglycerol catabolic process"/>
    <property type="evidence" value="ECO:0007669"/>
    <property type="project" value="TreeGrafter"/>
</dbReference>
<keyword evidence="3" id="KW-0443">Lipid metabolism</keyword>
<accession>A0A8K0JUF4</accession>
<evidence type="ECO:0000256" key="2">
    <source>
        <dbReference type="ARBA" id="ARBA00022963"/>
    </source>
</evidence>
<evidence type="ECO:0000256" key="3">
    <source>
        <dbReference type="ARBA" id="ARBA00023098"/>
    </source>
</evidence>
<keyword evidence="2" id="KW-0442">Lipid degradation</keyword>
<dbReference type="InterPro" id="IPR052214">
    <property type="entry name" value="DAG_Lipase-Related"/>
</dbReference>
<evidence type="ECO:0000313" key="5">
    <source>
        <dbReference type="EMBL" id="KAG8222887.1"/>
    </source>
</evidence>
<evidence type="ECO:0000256" key="1">
    <source>
        <dbReference type="ARBA" id="ARBA00022801"/>
    </source>
</evidence>